<accession>A0A4P6JPY9</accession>
<dbReference type="Pfam" id="PF02958">
    <property type="entry name" value="EcKL"/>
    <property type="match status" value="1"/>
</dbReference>
<evidence type="ECO:0000313" key="2">
    <source>
        <dbReference type="Proteomes" id="UP000290365"/>
    </source>
</evidence>
<name>A0A4P6JPY9_KTERU</name>
<evidence type="ECO:0008006" key="3">
    <source>
        <dbReference type="Google" id="ProtNLM"/>
    </source>
</evidence>
<dbReference type="Proteomes" id="UP000290365">
    <property type="component" value="Chromosome"/>
</dbReference>
<protein>
    <recommendedName>
        <fullName evidence="3">Aminoglycoside phosphotransferase domain-containing protein</fullName>
    </recommendedName>
</protein>
<dbReference type="OrthoDB" id="9803871at2"/>
<gene>
    <name evidence="1" type="ORF">EPA93_16255</name>
</gene>
<organism evidence="1 2">
    <name type="scientific">Ktedonosporobacter rubrisoli</name>
    <dbReference type="NCBI Taxonomy" id="2509675"/>
    <lineage>
        <taxon>Bacteria</taxon>
        <taxon>Bacillati</taxon>
        <taxon>Chloroflexota</taxon>
        <taxon>Ktedonobacteria</taxon>
        <taxon>Ktedonobacterales</taxon>
        <taxon>Ktedonosporobacteraceae</taxon>
        <taxon>Ktedonosporobacter</taxon>
    </lineage>
</organism>
<dbReference type="InterPro" id="IPR011009">
    <property type="entry name" value="Kinase-like_dom_sf"/>
</dbReference>
<dbReference type="KEGG" id="kbs:EPA93_16255"/>
<reference evidence="1 2" key="1">
    <citation type="submission" date="2019-01" db="EMBL/GenBank/DDBJ databases">
        <title>Ktedonosporobacter rubrisoli SCAWS-G2.</title>
        <authorList>
            <person name="Huang Y."/>
            <person name="Yan B."/>
        </authorList>
    </citation>
    <scope>NUCLEOTIDE SEQUENCE [LARGE SCALE GENOMIC DNA]</scope>
    <source>
        <strain evidence="1 2">SCAWS-G2</strain>
    </source>
</reference>
<dbReference type="Gene3D" id="3.90.1200.10">
    <property type="match status" value="1"/>
</dbReference>
<dbReference type="SUPFAM" id="SSF56112">
    <property type="entry name" value="Protein kinase-like (PK-like)"/>
    <property type="match status" value="1"/>
</dbReference>
<keyword evidence="2" id="KW-1185">Reference proteome</keyword>
<dbReference type="RefSeq" id="WP_129888516.1">
    <property type="nucleotide sequence ID" value="NZ_CP035758.1"/>
</dbReference>
<evidence type="ECO:0000313" key="1">
    <source>
        <dbReference type="EMBL" id="QBD77459.1"/>
    </source>
</evidence>
<proteinExistence type="predicted"/>
<sequence>MNIPKEEGIKHLLQATLARYIAAEARIEQILSSPITPGLSGANIQRHQLTLQTPQGQRRTSLVTKEAGLLERRILTQLNQQQQRAVPFSYTFDLTTDVPALLCLQDLGTQQRPDITGSFPSHLLVQEAQGLAAIHMTNLGHTEALAWLPRADRSYVIVYIQQRFWRPAWEQVVNDPAFVELFGPAIPKVEAAADTIADEMEALYCEDETLTLVHADLNPSNVMVYENAPYFLDWQIPRYGSLYLDIPHLFPTLEQAELYRQALEEAGKAIAPGDFAERYRIAAHFVGLRYLWFPLKAWREDHTRTKWVHHYLSLILQ</sequence>
<dbReference type="EMBL" id="CP035758">
    <property type="protein sequence ID" value="QBD77459.1"/>
    <property type="molecule type" value="Genomic_DNA"/>
</dbReference>
<dbReference type="InterPro" id="IPR004119">
    <property type="entry name" value="EcKL"/>
</dbReference>
<dbReference type="AlphaFoldDB" id="A0A4P6JPY9"/>